<dbReference type="EMBL" id="QRHZ01000001">
    <property type="protein sequence ID" value="RHG19931.1"/>
    <property type="molecule type" value="Genomic_DNA"/>
</dbReference>
<comment type="caution">
    <text evidence="2">The sequence shown here is derived from an EMBL/GenBank/DDBJ whole genome shotgun (WGS) entry which is preliminary data.</text>
</comment>
<feature type="region of interest" description="Disordered" evidence="1">
    <location>
        <begin position="1"/>
        <end position="71"/>
    </location>
</feature>
<feature type="compositionally biased region" description="Low complexity" evidence="1">
    <location>
        <begin position="1"/>
        <end position="20"/>
    </location>
</feature>
<organism evidence="2 3">
    <name type="scientific">Blautia obeum</name>
    <dbReference type="NCBI Taxonomy" id="40520"/>
    <lineage>
        <taxon>Bacteria</taxon>
        <taxon>Bacillati</taxon>
        <taxon>Bacillota</taxon>
        <taxon>Clostridia</taxon>
        <taxon>Lachnospirales</taxon>
        <taxon>Lachnospiraceae</taxon>
        <taxon>Blautia</taxon>
    </lineage>
</organism>
<sequence length="236" mass="26326">MAGRSKTNTTSASTTKNTTAKVEKTVSSESDLKKENDLLKKQMEELMKKMSELEKSQEEDKTNNFKIADDGNTDEDDFVDINPLKPIKVISLSDGGVNLKTSNDGSAKKFRLDKFGHTATITYSDLQDVIATCRPFIEDGTVYICDKDVVRNNYLQEHYKHFLSVSTISNILSFPLDQIVEMVTNTTPAIQETIISLLVKKINNNEYVDMNKVDAIGKACTPKCDITALALQKREG</sequence>
<name>A0A414SK39_9FIRM</name>
<dbReference type="AlphaFoldDB" id="A0A414SK39"/>
<proteinExistence type="predicted"/>
<accession>A0A414SK39</accession>
<evidence type="ECO:0000256" key="1">
    <source>
        <dbReference type="SAM" id="MobiDB-lite"/>
    </source>
</evidence>
<protein>
    <submittedName>
        <fullName evidence="2">Uncharacterized protein</fullName>
    </submittedName>
</protein>
<feature type="compositionally biased region" description="Basic and acidic residues" evidence="1">
    <location>
        <begin position="21"/>
        <end position="69"/>
    </location>
</feature>
<reference evidence="2 3" key="1">
    <citation type="submission" date="2018-08" db="EMBL/GenBank/DDBJ databases">
        <title>A genome reference for cultivated species of the human gut microbiota.</title>
        <authorList>
            <person name="Zou Y."/>
            <person name="Xue W."/>
            <person name="Luo G."/>
        </authorList>
    </citation>
    <scope>NUCLEOTIDE SEQUENCE [LARGE SCALE GENOMIC DNA]</scope>
    <source>
        <strain evidence="2 3">AM22-9LB</strain>
    </source>
</reference>
<gene>
    <name evidence="2" type="ORF">DW272_01615</name>
</gene>
<evidence type="ECO:0000313" key="3">
    <source>
        <dbReference type="Proteomes" id="UP000284220"/>
    </source>
</evidence>
<evidence type="ECO:0000313" key="2">
    <source>
        <dbReference type="EMBL" id="RHG19931.1"/>
    </source>
</evidence>
<dbReference type="Proteomes" id="UP000284220">
    <property type="component" value="Unassembled WGS sequence"/>
</dbReference>